<evidence type="ECO:0000256" key="1">
    <source>
        <dbReference type="SAM" id="Phobius"/>
    </source>
</evidence>
<dbReference type="EMBL" id="UOEP01000170">
    <property type="protein sequence ID" value="VAW22367.1"/>
    <property type="molecule type" value="Genomic_DNA"/>
</dbReference>
<proteinExistence type="predicted"/>
<keyword evidence="1" id="KW-1133">Transmembrane helix</keyword>
<reference evidence="2" key="1">
    <citation type="submission" date="2018-06" db="EMBL/GenBank/DDBJ databases">
        <authorList>
            <person name="Zhirakovskaya E."/>
        </authorList>
    </citation>
    <scope>NUCLEOTIDE SEQUENCE</scope>
</reference>
<dbReference type="Gene3D" id="1.25.40.390">
    <property type="match status" value="1"/>
</dbReference>
<accession>A0A3B0UAH5</accession>
<feature type="transmembrane region" description="Helical" evidence="1">
    <location>
        <begin position="6"/>
        <end position="30"/>
    </location>
</feature>
<gene>
    <name evidence="2" type="ORF">MNBD_BACTEROID01-2848</name>
</gene>
<dbReference type="AlphaFoldDB" id="A0A3B0UAH5"/>
<organism evidence="2">
    <name type="scientific">hydrothermal vent metagenome</name>
    <dbReference type="NCBI Taxonomy" id="652676"/>
    <lineage>
        <taxon>unclassified sequences</taxon>
        <taxon>metagenomes</taxon>
        <taxon>ecological metagenomes</taxon>
    </lineage>
</organism>
<keyword evidence="1" id="KW-0812">Transmembrane</keyword>
<sequence>MNHRDLFFNLLITRILVFLVYCRIIIYFIFGNRPKQTFIDERLLWPIAEDEINNNPAINQEDQNPGY</sequence>
<protein>
    <submittedName>
        <fullName evidence="2">Uncharacterized protein</fullName>
    </submittedName>
</protein>
<keyword evidence="1" id="KW-0472">Membrane</keyword>
<evidence type="ECO:0000313" key="2">
    <source>
        <dbReference type="EMBL" id="VAW22367.1"/>
    </source>
</evidence>
<name>A0A3B0UAH5_9ZZZZ</name>